<dbReference type="InterPro" id="IPR004113">
    <property type="entry name" value="FAD-bd_oxidored_4_C"/>
</dbReference>
<dbReference type="InterPro" id="IPR006094">
    <property type="entry name" value="Oxid_FAD_bind_N"/>
</dbReference>
<organism evidence="6">
    <name type="scientific">marine metagenome</name>
    <dbReference type="NCBI Taxonomy" id="408172"/>
    <lineage>
        <taxon>unclassified sequences</taxon>
        <taxon>metagenomes</taxon>
        <taxon>ecological metagenomes</taxon>
    </lineage>
</organism>
<dbReference type="Pfam" id="PF02913">
    <property type="entry name" value="FAD-oxidase_C"/>
    <property type="match status" value="1"/>
</dbReference>
<dbReference type="GO" id="GO:0008720">
    <property type="term" value="F:D-lactate dehydrogenase (NAD+) activity"/>
    <property type="evidence" value="ECO:0007669"/>
    <property type="project" value="TreeGrafter"/>
</dbReference>
<dbReference type="GO" id="GO:1903457">
    <property type="term" value="P:lactate catabolic process"/>
    <property type="evidence" value="ECO:0007669"/>
    <property type="project" value="TreeGrafter"/>
</dbReference>
<evidence type="ECO:0000259" key="5">
    <source>
        <dbReference type="PROSITE" id="PS51387"/>
    </source>
</evidence>
<evidence type="ECO:0000256" key="4">
    <source>
        <dbReference type="ARBA" id="ARBA00023002"/>
    </source>
</evidence>
<keyword evidence="3" id="KW-0274">FAD</keyword>
<dbReference type="Gene3D" id="3.30.465.10">
    <property type="match status" value="1"/>
</dbReference>
<evidence type="ECO:0000256" key="3">
    <source>
        <dbReference type="ARBA" id="ARBA00022827"/>
    </source>
</evidence>
<evidence type="ECO:0000256" key="2">
    <source>
        <dbReference type="ARBA" id="ARBA00022630"/>
    </source>
</evidence>
<dbReference type="AlphaFoldDB" id="A0A382JEI0"/>
<accession>A0A382JEI0</accession>
<dbReference type="InterPro" id="IPR036318">
    <property type="entry name" value="FAD-bd_PCMH-like_sf"/>
</dbReference>
<dbReference type="PANTHER" id="PTHR11748:SF119">
    <property type="entry name" value="D-2-HYDROXYGLUTARATE DEHYDROGENASE"/>
    <property type="match status" value="1"/>
</dbReference>
<sequence>AGQTVTPGIVIDFSKYMNNITHINLEEHSVTTEPGIIIDQLNNSIKHLGVQFAPDPSTSNRATVGGAIGNNSCGSHSILWGKTVDNIISLQTILSDGSNVNFGITDIKSIDKADNINNLENTIYAWVKEINHSKSKYIVENYPKISRRVSGYNLDEITDENHLNLAGLLVGSEGTLVTVTEAKVKVVPIPKHKALVIAHFSSLYQSMEATVELVNLGPSAIELVDKSILRPAKSNLGYSRLMNFVTGDPEAILIVEVNSDDELELNSKLSLVSNKLKSSGLCYEVTQIIDPSEQAKVWAVRKAGLGLMMNVKGNSKPLPFVEDTAVDTTLLPEYVKRFDEIVKEHGTS</sequence>
<dbReference type="InterPro" id="IPR016164">
    <property type="entry name" value="FAD-linked_Oxase-like_C"/>
</dbReference>
<evidence type="ECO:0000256" key="1">
    <source>
        <dbReference type="ARBA" id="ARBA00001974"/>
    </source>
</evidence>
<feature type="domain" description="FAD-binding PCMH-type" evidence="5">
    <location>
        <begin position="1"/>
        <end position="189"/>
    </location>
</feature>
<dbReference type="PROSITE" id="PS51387">
    <property type="entry name" value="FAD_PCMH"/>
    <property type="match status" value="1"/>
</dbReference>
<proteinExistence type="predicted"/>
<dbReference type="GO" id="GO:0004458">
    <property type="term" value="F:D-lactate dehydrogenase (cytochrome) activity"/>
    <property type="evidence" value="ECO:0007669"/>
    <property type="project" value="TreeGrafter"/>
</dbReference>
<dbReference type="SUPFAM" id="SSF55103">
    <property type="entry name" value="FAD-linked oxidases, C-terminal domain"/>
    <property type="match status" value="1"/>
</dbReference>
<feature type="non-terminal residue" evidence="6">
    <location>
        <position position="1"/>
    </location>
</feature>
<feature type="non-terminal residue" evidence="6">
    <location>
        <position position="348"/>
    </location>
</feature>
<keyword evidence="4" id="KW-0560">Oxidoreductase</keyword>
<dbReference type="EMBL" id="UINC01073262">
    <property type="protein sequence ID" value="SVC09513.1"/>
    <property type="molecule type" value="Genomic_DNA"/>
</dbReference>
<dbReference type="GO" id="GO:0071949">
    <property type="term" value="F:FAD binding"/>
    <property type="evidence" value="ECO:0007669"/>
    <property type="project" value="InterPro"/>
</dbReference>
<dbReference type="SUPFAM" id="SSF56176">
    <property type="entry name" value="FAD-binding/transporter-associated domain-like"/>
    <property type="match status" value="1"/>
</dbReference>
<name>A0A382JEI0_9ZZZZ</name>
<dbReference type="InterPro" id="IPR016166">
    <property type="entry name" value="FAD-bd_PCMH"/>
</dbReference>
<evidence type="ECO:0000313" key="6">
    <source>
        <dbReference type="EMBL" id="SVC09513.1"/>
    </source>
</evidence>
<gene>
    <name evidence="6" type="ORF">METZ01_LOCUS262367</name>
</gene>
<dbReference type="Pfam" id="PF01565">
    <property type="entry name" value="FAD_binding_4"/>
    <property type="match status" value="1"/>
</dbReference>
<reference evidence="6" key="1">
    <citation type="submission" date="2018-05" db="EMBL/GenBank/DDBJ databases">
        <authorList>
            <person name="Lanie J.A."/>
            <person name="Ng W.-L."/>
            <person name="Kazmierczak K.M."/>
            <person name="Andrzejewski T.M."/>
            <person name="Davidsen T.M."/>
            <person name="Wayne K.J."/>
            <person name="Tettelin H."/>
            <person name="Glass J.I."/>
            <person name="Rusch D."/>
            <person name="Podicherti R."/>
            <person name="Tsui H.-C.T."/>
            <person name="Winkler M.E."/>
        </authorList>
    </citation>
    <scope>NUCLEOTIDE SEQUENCE</scope>
</reference>
<protein>
    <recommendedName>
        <fullName evidence="5">FAD-binding PCMH-type domain-containing protein</fullName>
    </recommendedName>
</protein>
<keyword evidence="2" id="KW-0285">Flavoprotein</keyword>
<dbReference type="PANTHER" id="PTHR11748">
    <property type="entry name" value="D-LACTATE DEHYDROGENASE"/>
    <property type="match status" value="1"/>
</dbReference>
<dbReference type="InterPro" id="IPR016169">
    <property type="entry name" value="FAD-bd_PCMH_sub2"/>
</dbReference>
<comment type="cofactor">
    <cofactor evidence="1">
        <name>FAD</name>
        <dbReference type="ChEBI" id="CHEBI:57692"/>
    </cofactor>
</comment>